<evidence type="ECO:0000256" key="1">
    <source>
        <dbReference type="SAM" id="SignalP"/>
    </source>
</evidence>
<comment type="caution">
    <text evidence="2">The sequence shown here is derived from an EMBL/GenBank/DDBJ whole genome shotgun (WGS) entry which is preliminary data.</text>
</comment>
<organism evidence="2 3">
    <name type="scientific">Stentor coeruleus</name>
    <dbReference type="NCBI Taxonomy" id="5963"/>
    <lineage>
        <taxon>Eukaryota</taxon>
        <taxon>Sar</taxon>
        <taxon>Alveolata</taxon>
        <taxon>Ciliophora</taxon>
        <taxon>Postciliodesmatophora</taxon>
        <taxon>Heterotrichea</taxon>
        <taxon>Heterotrichida</taxon>
        <taxon>Stentoridae</taxon>
        <taxon>Stentor</taxon>
    </lineage>
</organism>
<sequence>MFLPLFLNLLQQAYSGITLGSQDSFDPGVLSWSKTTWVPSPIYLETSNAGSTTQVTVFAHTETSLNLGVLCVSFPTGFVVSSSCVSDITVDEDMDFSVTFDSVVLPSSVGIYGPVKVYTATSETGNIYDLNTNFATILITAKASTGSGLDISAENTYVQSKTAVLVTFTIKEDMWEHDSVIIEYPQSFSVSNPTCESISDSDTLYLVGPNGMPELMCIVESDIIHIYGIGNDILLDSLDSTSLTLKIKISGFTTPNVAFSTPNLPTWNLYTKRLNHIIETYTKAGPTLAPKVLSITSFSPKISQTLISGLTTYMVLSFTLSCSIPTTGTLSFTFTGLDLAFTSWKKDASQLPSSGTTSYYSLSTSISSECTITQTSLSCASFTSIMPSGTYTLTIYPKFTSSTSSVVIETSDGGYSIERSAAYSKSLSAVGTMLTYGHLKFSVDNTGTYSAATGSDVIGYFCIKSPVSIPLSTEITLNLPYSLGAGDMKITAESTIKGNMLKSSTQIDHYYDETLTSLQNPTASEGKIVISLAADTQIADYIYIYLTSDDIGTLPAFTLPYASSDISTNYEYTVSITVDSKEYIYAGPLTILVSSVVSITKELLCTTSFEGLPYEISFMSPYNFQPSSGSLYISIDFEGFDDDLGSGLNIGDTYPLDTDLTGVVLTLGTGNVIMQGLVSLDSTTTYNLKFPIGPKISSVSAKINVYFITSNVEHLVLSSDLGLSMLSSITHFLSATVATYVNSVSATPKPLETFSLEIQPKSSNTVNTGYLGVIFPAGVTFSSPSVYKSGSPSTTTNVLYSFGSSDNNFAFPGIFYELNSDFYVSSSSTTAIISGIVAPLGGFTGDVYVYFVAAGTKGSSCNYLKLSINPTITFSPYTFTESEFTPSSISARGPNSILTNVTSKLTMPINIPSSSIIVFTLNWDLSVLSTFSISGITDCDLTKNDNIITIVLNSDLTSSSIITFTAYNLLPPITTSDDYQFTSIKIFTDNSLTKTIVSYSGLSDKNCQVSGASSKGLSYFTTVNVLPNGIGLVGTYLYLEFSLTHSLPKKSIISINSASGSWTSLGDIKESCWFTLDYSHCQASVSSIDIVLAEEYIEYSKLTIVIDNAFTLPSTSGSTSKGFTVTTSFEGTVLDYDNPSAPSSMQKLTVNALPDSTISQNNDVYFTPTGKYELASYVFNFTSDAIVSLTYSIYLVFPKNFDPYLGGGYKKYPSGDPTGFYLDCDSDTKGMSKITCKVDHWIVYINGITDNIQNGTIFTINLHNIRTPSSIGSIGVYILNSNGKIITYNKAFNVADPQAFPSNIEIKSLTGSVSSLRSSSVYTLETYLPILSIGDEIIINFPEQYYLIRDNKATISCSGSSSTWQESSGNCNVYDGYIILEVTNELTQSELATLVFTVNNPEWGFEDIDEKYAFGDLDFWTGKIEIIVASGNNYNGRSYGQHYGYIGLREIKLPILINNYNAMTKSNHIVIKPGTLESNIQIKVDYPLKADKIQLTPNNSAVNTVELKFYSSKNYTITKDMTTIEFSVGVASNAKDSMNYIEWTVSETSLNGTSLYAVNYKTLVEVYDSDDIVLELRSVDQTICNVPIGYLGPLIEIYAPKSPVSDLSISFALLNSSLIGVSFSPSSVTFVTNEQYKYFQIQLNSTFNGGINGGPYQYSFTMTGADVLAYKQISVAEFYAYNNIENVKVTIESLSFTQITQTSASISIKTDSSCLVYWEFCPYNTLFSSYGELVDKVYPLTSQNSTNLKLDTQISNYLLGLRYKPRDNESWKDFQKKMYAYNLEYCFYSAVFVSASTSTEIFAPYFLWAETEYKIQAFAVNVYGNTSETWTYETTKTMPEPIQITMTITGINNYEASEVGDAISTALGINSKRFSITKSSRRHLITTVVGVLNVDRSSATSPDTLYTNIDSDLLTALLNDVGYSLSKEIIKQSSYKISSGMPEIIYKNLNSITLTSDANENGQICCVAEVTKNFTSDITDMQVYLGIDRDNINAMSNCTDLDVNMTIVINGLSAATGYNISCIYVSEFPVWPSMSEIYEMYGITEVANNDFSTSGMAWIVVAIGFLVLA</sequence>
<reference evidence="2 3" key="1">
    <citation type="submission" date="2016-11" db="EMBL/GenBank/DDBJ databases">
        <title>The macronuclear genome of Stentor coeruleus: a giant cell with tiny introns.</title>
        <authorList>
            <person name="Slabodnick M."/>
            <person name="Ruby J.G."/>
            <person name="Reiff S.B."/>
            <person name="Swart E.C."/>
            <person name="Gosai S."/>
            <person name="Prabakaran S."/>
            <person name="Witkowska E."/>
            <person name="Larue G.E."/>
            <person name="Fisher S."/>
            <person name="Freeman R.M."/>
            <person name="Gunawardena J."/>
            <person name="Chu W."/>
            <person name="Stover N.A."/>
            <person name="Gregory B.D."/>
            <person name="Nowacki M."/>
            <person name="Derisi J."/>
            <person name="Roy S.W."/>
            <person name="Marshall W.F."/>
            <person name="Sood P."/>
        </authorList>
    </citation>
    <scope>NUCLEOTIDE SEQUENCE [LARGE SCALE GENOMIC DNA]</scope>
    <source>
        <strain evidence="2">WM001</strain>
    </source>
</reference>
<evidence type="ECO:0000313" key="3">
    <source>
        <dbReference type="Proteomes" id="UP000187209"/>
    </source>
</evidence>
<gene>
    <name evidence="2" type="ORF">SteCoe_16546</name>
</gene>
<keyword evidence="1" id="KW-0732">Signal</keyword>
<dbReference type="Proteomes" id="UP000187209">
    <property type="component" value="Unassembled WGS sequence"/>
</dbReference>
<evidence type="ECO:0008006" key="4">
    <source>
        <dbReference type="Google" id="ProtNLM"/>
    </source>
</evidence>
<protein>
    <recommendedName>
        <fullName evidence="4">GPS domain-containing protein</fullName>
    </recommendedName>
</protein>
<keyword evidence="3" id="KW-1185">Reference proteome</keyword>
<feature type="signal peptide" evidence="1">
    <location>
        <begin position="1"/>
        <end position="15"/>
    </location>
</feature>
<feature type="chain" id="PRO_5012774286" description="GPS domain-containing protein" evidence="1">
    <location>
        <begin position="16"/>
        <end position="2069"/>
    </location>
</feature>
<proteinExistence type="predicted"/>
<dbReference type="EMBL" id="MPUH01000331">
    <property type="protein sequence ID" value="OMJ82676.1"/>
    <property type="molecule type" value="Genomic_DNA"/>
</dbReference>
<name>A0A1R2C0Y8_9CILI</name>
<evidence type="ECO:0000313" key="2">
    <source>
        <dbReference type="EMBL" id="OMJ82676.1"/>
    </source>
</evidence>
<accession>A0A1R2C0Y8</accession>